<keyword evidence="5" id="KW-0408">Iron</keyword>
<dbReference type="EMBL" id="CAJHNH020000690">
    <property type="protein sequence ID" value="CAG5119347.1"/>
    <property type="molecule type" value="Genomic_DNA"/>
</dbReference>
<dbReference type="Proteomes" id="UP000678393">
    <property type="component" value="Unassembled WGS sequence"/>
</dbReference>
<dbReference type="CDD" id="cd07250">
    <property type="entry name" value="HPPD_C_like"/>
    <property type="match status" value="1"/>
</dbReference>
<evidence type="ECO:0000259" key="6">
    <source>
        <dbReference type="PROSITE" id="PS51819"/>
    </source>
</evidence>
<name>A0A8S3YQ53_9EUPU</name>
<proteinExistence type="inferred from homology"/>
<dbReference type="GO" id="GO:0046872">
    <property type="term" value="F:metal ion binding"/>
    <property type="evidence" value="ECO:0007669"/>
    <property type="project" value="UniProtKB-KW"/>
</dbReference>
<dbReference type="AlphaFoldDB" id="A0A8S3YQ53"/>
<protein>
    <recommendedName>
        <fullName evidence="6">VOC domain-containing protein</fullName>
    </recommendedName>
</protein>
<dbReference type="InterPro" id="IPR029068">
    <property type="entry name" value="Glyas_Bleomycin-R_OHBP_Dase"/>
</dbReference>
<keyword evidence="4" id="KW-0677">Repeat</keyword>
<dbReference type="InterPro" id="IPR037523">
    <property type="entry name" value="VOC_core"/>
</dbReference>
<dbReference type="InterPro" id="IPR004360">
    <property type="entry name" value="Glyas_Fos-R_dOase_dom"/>
</dbReference>
<dbReference type="Gene3D" id="3.10.180.10">
    <property type="entry name" value="2,3-Dihydroxybiphenyl 1,2-Dioxygenase, domain 1"/>
    <property type="match status" value="2"/>
</dbReference>
<evidence type="ECO:0000256" key="4">
    <source>
        <dbReference type="ARBA" id="ARBA00022737"/>
    </source>
</evidence>
<keyword evidence="8" id="KW-1185">Reference proteome</keyword>
<reference evidence="7" key="1">
    <citation type="submission" date="2021-04" db="EMBL/GenBank/DDBJ databases">
        <authorList>
            <consortium name="Molecular Ecology Group"/>
        </authorList>
    </citation>
    <scope>NUCLEOTIDE SEQUENCE</scope>
</reference>
<evidence type="ECO:0000256" key="2">
    <source>
        <dbReference type="ARBA" id="ARBA00005877"/>
    </source>
</evidence>
<dbReference type="PANTHER" id="PTHR11959">
    <property type="entry name" value="4-HYDROXYPHENYLPYRUVATE DIOXYGENASE"/>
    <property type="match status" value="1"/>
</dbReference>
<dbReference type="SUPFAM" id="SSF54593">
    <property type="entry name" value="Glyoxalase/Bleomycin resistance protein/Dihydroxybiphenyl dioxygenase"/>
    <property type="match status" value="1"/>
</dbReference>
<keyword evidence="3" id="KW-0479">Metal-binding</keyword>
<comment type="cofactor">
    <cofactor evidence="1">
        <name>Fe cation</name>
        <dbReference type="ChEBI" id="CHEBI:24875"/>
    </cofactor>
</comment>
<organism evidence="7 8">
    <name type="scientific">Candidula unifasciata</name>
    <dbReference type="NCBI Taxonomy" id="100452"/>
    <lineage>
        <taxon>Eukaryota</taxon>
        <taxon>Metazoa</taxon>
        <taxon>Spiralia</taxon>
        <taxon>Lophotrochozoa</taxon>
        <taxon>Mollusca</taxon>
        <taxon>Gastropoda</taxon>
        <taxon>Heterobranchia</taxon>
        <taxon>Euthyneura</taxon>
        <taxon>Panpulmonata</taxon>
        <taxon>Eupulmonata</taxon>
        <taxon>Stylommatophora</taxon>
        <taxon>Helicina</taxon>
        <taxon>Helicoidea</taxon>
        <taxon>Geomitridae</taxon>
        <taxon>Candidula</taxon>
    </lineage>
</organism>
<dbReference type="PANTHER" id="PTHR11959:SF10">
    <property type="entry name" value="4-HYDROXYPHENYLPYRUVATE DIOXYGENASE-LIKE PROTEIN"/>
    <property type="match status" value="1"/>
</dbReference>
<evidence type="ECO:0000256" key="5">
    <source>
        <dbReference type="ARBA" id="ARBA00023004"/>
    </source>
</evidence>
<dbReference type="OrthoDB" id="414569at2759"/>
<accession>A0A8S3YQ53</accession>
<comment type="similarity">
    <text evidence="2">Belongs to the 4HPPD family.</text>
</comment>
<dbReference type="PROSITE" id="PS51819">
    <property type="entry name" value="VOC"/>
    <property type="match status" value="1"/>
</dbReference>
<dbReference type="Pfam" id="PF00903">
    <property type="entry name" value="Glyoxalase"/>
    <property type="match status" value="1"/>
</dbReference>
<gene>
    <name evidence="7" type="ORF">CUNI_LOCUS4905</name>
</gene>
<dbReference type="GO" id="GO:0003868">
    <property type="term" value="F:4-hydroxyphenylpyruvate dioxygenase activity"/>
    <property type="evidence" value="ECO:0007669"/>
    <property type="project" value="InterPro"/>
</dbReference>
<sequence length="424" mass="47334">MTSFPCVHHIEIGAVNGPQVVETLTSQFTFRVKARRQTELADQWLLLKENSRILVTSLKTPDLMLIKNDNFVINWATSSDQPSNTPTLPVKDSVFNVAFEVRNIDFCIKRLNQQAITFTKPLHTIHDSDGFIRTCTVKSCVGDIHHTLIERNGYSGVFLPGFTSVSDNESRNKSETDPMLEYFDHVALAVDMGTSMAVIGWYEKCFGMKRFLINSEEDKDKGLVLSTNDVGLRLRAMEYWKCSEVGLLAPEEEGAENRLSLVVAEGLSPVPGCQEENQITSWLRQHGGPGIQHLAFTSSDIKQAVRNLAKLGVPFAKPPPPAYYTKEGRLDDIKGVGENVDDLRTNGILIDTEAERLHESDCDKSIQMTYLLQIFTKPLLPSDPFFLEIIQRKGATGFGSGNIAALYRSIQAYIVGENNSKQNM</sequence>
<dbReference type="GO" id="GO:0009072">
    <property type="term" value="P:aromatic amino acid metabolic process"/>
    <property type="evidence" value="ECO:0007669"/>
    <property type="project" value="InterPro"/>
</dbReference>
<comment type="caution">
    <text evidence="7">The sequence shown here is derived from an EMBL/GenBank/DDBJ whole genome shotgun (WGS) entry which is preliminary data.</text>
</comment>
<evidence type="ECO:0000313" key="8">
    <source>
        <dbReference type="Proteomes" id="UP000678393"/>
    </source>
</evidence>
<dbReference type="InterPro" id="IPR005956">
    <property type="entry name" value="4OHPhenylPyrv_dOase"/>
</dbReference>
<dbReference type="InterPro" id="IPR041735">
    <property type="entry name" value="4OHPhenylPyrv_dOase_C"/>
</dbReference>
<evidence type="ECO:0000256" key="1">
    <source>
        <dbReference type="ARBA" id="ARBA00001962"/>
    </source>
</evidence>
<evidence type="ECO:0000256" key="3">
    <source>
        <dbReference type="ARBA" id="ARBA00022723"/>
    </source>
</evidence>
<evidence type="ECO:0000313" key="7">
    <source>
        <dbReference type="EMBL" id="CAG5119347.1"/>
    </source>
</evidence>
<feature type="domain" description="VOC" evidence="6">
    <location>
        <begin position="182"/>
        <end position="346"/>
    </location>
</feature>